<dbReference type="PANTHER" id="PTHR21660:SF1">
    <property type="entry name" value="ACYL-COENZYME A THIOESTERASE 13"/>
    <property type="match status" value="1"/>
</dbReference>
<dbReference type="Proteomes" id="UP001194539">
    <property type="component" value="Unassembled WGS sequence"/>
</dbReference>
<feature type="transmembrane region" description="Helical" evidence="3">
    <location>
        <begin position="20"/>
        <end position="39"/>
    </location>
</feature>
<keyword evidence="3" id="KW-0472">Membrane</keyword>
<feature type="domain" description="Thioesterase" evidence="4">
    <location>
        <begin position="51"/>
        <end position="117"/>
    </location>
</feature>
<evidence type="ECO:0000256" key="2">
    <source>
        <dbReference type="ARBA" id="ARBA00022801"/>
    </source>
</evidence>
<dbReference type="InterPro" id="IPR003736">
    <property type="entry name" value="PAAI_dom"/>
</dbReference>
<name>A0ABS0NUM5_9BRAD</name>
<evidence type="ECO:0000313" key="5">
    <source>
        <dbReference type="EMBL" id="MBH5384718.1"/>
    </source>
</evidence>
<evidence type="ECO:0000256" key="1">
    <source>
        <dbReference type="ARBA" id="ARBA00008324"/>
    </source>
</evidence>
<evidence type="ECO:0000259" key="4">
    <source>
        <dbReference type="Pfam" id="PF03061"/>
    </source>
</evidence>
<evidence type="ECO:0000313" key="6">
    <source>
        <dbReference type="Proteomes" id="UP001194539"/>
    </source>
</evidence>
<dbReference type="Pfam" id="PF03061">
    <property type="entry name" value="4HBT"/>
    <property type="match status" value="1"/>
</dbReference>
<comment type="similarity">
    <text evidence="1">Belongs to the thioesterase PaaI family.</text>
</comment>
<accession>A0ABS0NUM5</accession>
<dbReference type="InterPro" id="IPR039298">
    <property type="entry name" value="ACOT13"/>
</dbReference>
<protein>
    <submittedName>
        <fullName evidence="5">PaaI family thioesterase</fullName>
    </submittedName>
</protein>
<keyword evidence="6" id="KW-1185">Reference proteome</keyword>
<dbReference type="Gene3D" id="3.10.129.10">
    <property type="entry name" value="Hotdog Thioesterase"/>
    <property type="match status" value="1"/>
</dbReference>
<dbReference type="NCBIfam" id="TIGR00369">
    <property type="entry name" value="unchar_dom_1"/>
    <property type="match status" value="1"/>
</dbReference>
<dbReference type="InterPro" id="IPR029069">
    <property type="entry name" value="HotDog_dom_sf"/>
</dbReference>
<dbReference type="RefSeq" id="WP_197964529.1">
    <property type="nucleotide sequence ID" value="NZ_JACEGD010000001.1"/>
</dbReference>
<feature type="transmembrane region" description="Helical" evidence="3">
    <location>
        <begin position="51"/>
        <end position="73"/>
    </location>
</feature>
<dbReference type="EMBL" id="JACEGD010000001">
    <property type="protein sequence ID" value="MBH5384718.1"/>
    <property type="molecule type" value="Genomic_DNA"/>
</dbReference>
<keyword evidence="3" id="KW-0812">Transmembrane</keyword>
<reference evidence="5 6" key="1">
    <citation type="submission" date="2020-07" db="EMBL/GenBank/DDBJ databases">
        <title>Bradyrhizobium diversity isolated from nodules of indigenous legumes of Western Australia.</title>
        <authorList>
            <person name="Klepa M.S."/>
        </authorList>
    </citation>
    <scope>NUCLEOTIDE SEQUENCE [LARGE SCALE GENOMIC DNA]</scope>
    <source>
        <strain evidence="5 6">CNPSo 4019</strain>
    </source>
</reference>
<keyword evidence="3" id="KW-1133">Transmembrane helix</keyword>
<proteinExistence type="inferred from homology"/>
<dbReference type="PANTHER" id="PTHR21660">
    <property type="entry name" value="THIOESTERASE SUPERFAMILY MEMBER-RELATED"/>
    <property type="match status" value="1"/>
</dbReference>
<comment type="caution">
    <text evidence="5">The sequence shown here is derived from an EMBL/GenBank/DDBJ whole genome shotgun (WGS) entry which is preliminary data.</text>
</comment>
<dbReference type="InterPro" id="IPR006683">
    <property type="entry name" value="Thioestr_dom"/>
</dbReference>
<dbReference type="SUPFAM" id="SSF54637">
    <property type="entry name" value="Thioesterase/thiol ester dehydrase-isomerase"/>
    <property type="match status" value="1"/>
</dbReference>
<organism evidence="5 6">
    <name type="scientific">Bradyrhizobium diversitatis</name>
    <dbReference type="NCBI Taxonomy" id="2755406"/>
    <lineage>
        <taxon>Bacteria</taxon>
        <taxon>Pseudomonadati</taxon>
        <taxon>Pseudomonadota</taxon>
        <taxon>Alphaproteobacteria</taxon>
        <taxon>Hyphomicrobiales</taxon>
        <taxon>Nitrobacteraceae</taxon>
        <taxon>Bradyrhizobium</taxon>
    </lineage>
</organism>
<sequence length="141" mass="15209">MQLSLDQLQARLSRNHMAAWMNLSVVSAAAGQIALAAPWREEFISNPDQRFAHGGILATLLDTAGSYAVATLLGRPAQTVDMRVDFLRPAFDAALTVEANVLHYGRTLATVDASVLNPYNKALAAGRMVFLIADQERSAQA</sequence>
<gene>
    <name evidence="5" type="ORF">H1B27_00250</name>
</gene>
<evidence type="ECO:0000256" key="3">
    <source>
        <dbReference type="SAM" id="Phobius"/>
    </source>
</evidence>
<keyword evidence="2" id="KW-0378">Hydrolase</keyword>
<dbReference type="CDD" id="cd03443">
    <property type="entry name" value="PaaI_thioesterase"/>
    <property type="match status" value="1"/>
</dbReference>